<feature type="domain" description="Rhodanese" evidence="3">
    <location>
        <begin position="175"/>
        <end position="288"/>
    </location>
</feature>
<dbReference type="Pfam" id="PF00581">
    <property type="entry name" value="Rhodanese"/>
    <property type="match status" value="2"/>
</dbReference>
<evidence type="ECO:0000256" key="1">
    <source>
        <dbReference type="ARBA" id="ARBA00022679"/>
    </source>
</evidence>
<dbReference type="EMBL" id="DXHP01000084">
    <property type="protein sequence ID" value="HIW06442.1"/>
    <property type="molecule type" value="Genomic_DNA"/>
</dbReference>
<dbReference type="GO" id="GO:0004792">
    <property type="term" value="F:thiosulfate-cyanide sulfurtransferase activity"/>
    <property type="evidence" value="ECO:0007669"/>
    <property type="project" value="TreeGrafter"/>
</dbReference>
<reference evidence="4" key="1">
    <citation type="journal article" date="2021" name="PeerJ">
        <title>Extensive microbial diversity within the chicken gut microbiome revealed by metagenomics and culture.</title>
        <authorList>
            <person name="Gilroy R."/>
            <person name="Ravi A."/>
            <person name="Getino M."/>
            <person name="Pursley I."/>
            <person name="Horton D.L."/>
            <person name="Alikhan N.F."/>
            <person name="Baker D."/>
            <person name="Gharbi K."/>
            <person name="Hall N."/>
            <person name="Watson M."/>
            <person name="Adriaenssens E.M."/>
            <person name="Foster-Nyarko E."/>
            <person name="Jarju S."/>
            <person name="Secka A."/>
            <person name="Antonio M."/>
            <person name="Oren A."/>
            <person name="Chaudhuri R.R."/>
            <person name="La Ragione R."/>
            <person name="Hildebrand F."/>
            <person name="Pallen M.J."/>
        </authorList>
    </citation>
    <scope>NUCLEOTIDE SEQUENCE</scope>
    <source>
        <strain evidence="4">CHK160-9182</strain>
    </source>
</reference>
<dbReference type="PANTHER" id="PTHR11364:SF27">
    <property type="entry name" value="SULFURTRANSFERASE"/>
    <property type="match status" value="1"/>
</dbReference>
<dbReference type="CDD" id="cd01449">
    <property type="entry name" value="TST_Repeat_2"/>
    <property type="match status" value="1"/>
</dbReference>
<protein>
    <submittedName>
        <fullName evidence="4">Sulfurtransferase</fullName>
    </submittedName>
</protein>
<proteinExistence type="predicted"/>
<gene>
    <name evidence="4" type="ORF">H9889_03835</name>
</gene>
<feature type="domain" description="Rhodanese" evidence="3">
    <location>
        <begin position="21"/>
        <end position="140"/>
    </location>
</feature>
<evidence type="ECO:0000313" key="4">
    <source>
        <dbReference type="EMBL" id="HIW06442.1"/>
    </source>
</evidence>
<evidence type="ECO:0000313" key="5">
    <source>
        <dbReference type="Proteomes" id="UP000823934"/>
    </source>
</evidence>
<dbReference type="AlphaFoldDB" id="A0A9D1Q4H0"/>
<dbReference type="Proteomes" id="UP000823934">
    <property type="component" value="Unassembled WGS sequence"/>
</dbReference>
<organism evidence="4 5">
    <name type="scientific">Candidatus Ignatzschineria merdigallinarum</name>
    <dbReference type="NCBI Taxonomy" id="2838621"/>
    <lineage>
        <taxon>Bacteria</taxon>
        <taxon>Pseudomonadati</taxon>
        <taxon>Pseudomonadota</taxon>
        <taxon>Gammaproteobacteria</taxon>
        <taxon>Cardiobacteriales</taxon>
        <taxon>Ignatzschineriaceae</taxon>
        <taxon>Ignatzschineria</taxon>
    </lineage>
</organism>
<sequence>MAETTFSPLIQAQELQTLITQNPDIKIIDVRFDLGNPHYGETSYAAGRIPGALRLDLEKELCTVKTGNNGRHPIQSDQFLIQLLQKIGINNEDHIVVYDDKSGMFASHMWWILKHLGHDKVQLLNGGIFAWKTINGEIDTAAPTTDFPLGNIELRESEFGLIPLEEILEYVDGDPDVQLQIVDARGNARFRGEMEPLDPIAGHIPTAINYPFEQNLTEDGLFKSAEKLRQEWSDFLQGIDPKTIVHQCGSGISACHNLFATYYAGLGPTQLYHGSWSEWCADPTRPMATKQN</sequence>
<dbReference type="InterPro" id="IPR036873">
    <property type="entry name" value="Rhodanese-like_dom_sf"/>
</dbReference>
<dbReference type="SMART" id="SM00450">
    <property type="entry name" value="RHOD"/>
    <property type="match status" value="2"/>
</dbReference>
<evidence type="ECO:0000259" key="3">
    <source>
        <dbReference type="PROSITE" id="PS50206"/>
    </source>
</evidence>
<dbReference type="PANTHER" id="PTHR11364">
    <property type="entry name" value="THIOSULFATE SULFERTANSFERASE"/>
    <property type="match status" value="1"/>
</dbReference>
<dbReference type="Gene3D" id="3.40.250.10">
    <property type="entry name" value="Rhodanese-like domain"/>
    <property type="match status" value="2"/>
</dbReference>
<evidence type="ECO:0000256" key="2">
    <source>
        <dbReference type="ARBA" id="ARBA00022737"/>
    </source>
</evidence>
<reference evidence="4" key="2">
    <citation type="submission" date="2021-04" db="EMBL/GenBank/DDBJ databases">
        <authorList>
            <person name="Gilroy R."/>
        </authorList>
    </citation>
    <scope>NUCLEOTIDE SEQUENCE</scope>
    <source>
        <strain evidence="4">CHK160-9182</strain>
    </source>
</reference>
<dbReference type="CDD" id="cd01448">
    <property type="entry name" value="TST_Repeat_1"/>
    <property type="match status" value="1"/>
</dbReference>
<keyword evidence="1" id="KW-0808">Transferase</keyword>
<accession>A0A9D1Q4H0</accession>
<dbReference type="SUPFAM" id="SSF52821">
    <property type="entry name" value="Rhodanese/Cell cycle control phosphatase"/>
    <property type="match status" value="2"/>
</dbReference>
<dbReference type="InterPro" id="IPR045078">
    <property type="entry name" value="TST/MPST-like"/>
</dbReference>
<dbReference type="PROSITE" id="PS50206">
    <property type="entry name" value="RHODANESE_3"/>
    <property type="match status" value="2"/>
</dbReference>
<comment type="caution">
    <text evidence="4">The sequence shown here is derived from an EMBL/GenBank/DDBJ whole genome shotgun (WGS) entry which is preliminary data.</text>
</comment>
<name>A0A9D1Q4H0_9GAMM</name>
<keyword evidence="2" id="KW-0677">Repeat</keyword>
<dbReference type="InterPro" id="IPR001763">
    <property type="entry name" value="Rhodanese-like_dom"/>
</dbReference>